<proteinExistence type="predicted"/>
<dbReference type="Proteomes" id="UP000793456">
    <property type="component" value="Chromosome X"/>
</dbReference>
<sequence>MMPPAFPSLFFIGICKMICPFPNFNCQVQFALAVLDGSVTLPSVAQMEDEVRRELKEKVEAGSPAAPLADNGTKSVGVLPDSGSHRRLPTSGASCTQLV</sequence>
<accession>A0ACD3R4T0</accession>
<name>A0ACD3R4T0_LARCR</name>
<gene>
    <name evidence="1" type="ORF">E3U43_022198</name>
</gene>
<evidence type="ECO:0000313" key="2">
    <source>
        <dbReference type="Proteomes" id="UP000793456"/>
    </source>
</evidence>
<organism evidence="1 2">
    <name type="scientific">Larimichthys crocea</name>
    <name type="common">Large yellow croaker</name>
    <name type="synonym">Pseudosciaena crocea</name>
    <dbReference type="NCBI Taxonomy" id="215358"/>
    <lineage>
        <taxon>Eukaryota</taxon>
        <taxon>Metazoa</taxon>
        <taxon>Chordata</taxon>
        <taxon>Craniata</taxon>
        <taxon>Vertebrata</taxon>
        <taxon>Euteleostomi</taxon>
        <taxon>Actinopterygii</taxon>
        <taxon>Neopterygii</taxon>
        <taxon>Teleostei</taxon>
        <taxon>Neoteleostei</taxon>
        <taxon>Acanthomorphata</taxon>
        <taxon>Eupercaria</taxon>
        <taxon>Sciaenidae</taxon>
        <taxon>Larimichthys</taxon>
    </lineage>
</organism>
<comment type="caution">
    <text evidence="1">The sequence shown here is derived from an EMBL/GenBank/DDBJ whole genome shotgun (WGS) entry which is preliminary data.</text>
</comment>
<keyword evidence="2" id="KW-1185">Reference proteome</keyword>
<protein>
    <submittedName>
        <fullName evidence="1">Uncharacterized protein</fullName>
    </submittedName>
</protein>
<evidence type="ECO:0000313" key="1">
    <source>
        <dbReference type="EMBL" id="TMS13718.1"/>
    </source>
</evidence>
<dbReference type="EMBL" id="CM011683">
    <property type="protein sequence ID" value="TMS13718.1"/>
    <property type="molecule type" value="Genomic_DNA"/>
</dbReference>
<reference evidence="1" key="1">
    <citation type="submission" date="2018-11" db="EMBL/GenBank/DDBJ databases">
        <title>The sequence and de novo assembly of Larimichthys crocea genome using PacBio and Hi-C technologies.</title>
        <authorList>
            <person name="Xu P."/>
            <person name="Chen B."/>
            <person name="Zhou Z."/>
            <person name="Ke Q."/>
            <person name="Wu Y."/>
            <person name="Bai H."/>
            <person name="Pu F."/>
        </authorList>
    </citation>
    <scope>NUCLEOTIDE SEQUENCE</scope>
    <source>
        <tissue evidence="1">Muscle</tissue>
    </source>
</reference>